<name>A0AA35QQG6_9SAUR</name>
<keyword evidence="2" id="KW-0479">Metal-binding</keyword>
<dbReference type="InterPro" id="IPR002403">
    <property type="entry name" value="Cyt_P450_E_grp-IV"/>
</dbReference>
<comment type="similarity">
    <text evidence="1">Belongs to the cytochrome P450 family.</text>
</comment>
<comment type="caution">
    <text evidence="4">The sequence shown here is derived from an EMBL/GenBank/DDBJ whole genome shotgun (WGS) entry which is preliminary data.</text>
</comment>
<keyword evidence="3" id="KW-0408">Iron</keyword>
<dbReference type="PRINTS" id="PR00465">
    <property type="entry name" value="EP450IV"/>
</dbReference>
<sequence>MTYSTMCIKESLRLYPPVPLIAREVDSPVTFADGRTLPKGFLTILDVYGLHRNPEVWGNPEEFNPLRFSTENSSIATHMLSCLLLQGQGTALDSSLP</sequence>
<gene>
    <name evidence="4" type="ORF">PODLI_1B035338</name>
</gene>
<dbReference type="InterPro" id="IPR001128">
    <property type="entry name" value="Cyt_P450"/>
</dbReference>
<dbReference type="InterPro" id="IPR050196">
    <property type="entry name" value="Cytochrome_P450_Monoox"/>
</dbReference>
<dbReference type="InterPro" id="IPR036396">
    <property type="entry name" value="Cyt_P450_sf"/>
</dbReference>
<dbReference type="Pfam" id="PF00067">
    <property type="entry name" value="p450"/>
    <property type="match status" value="1"/>
</dbReference>
<dbReference type="PANTHER" id="PTHR24291">
    <property type="entry name" value="CYTOCHROME P450 FAMILY 4"/>
    <property type="match status" value="1"/>
</dbReference>
<dbReference type="AlphaFoldDB" id="A0AA35QQG6"/>
<proteinExistence type="inferred from homology"/>
<dbReference type="GO" id="GO:0016705">
    <property type="term" value="F:oxidoreductase activity, acting on paired donors, with incorporation or reduction of molecular oxygen"/>
    <property type="evidence" value="ECO:0007669"/>
    <property type="project" value="InterPro"/>
</dbReference>
<evidence type="ECO:0000256" key="1">
    <source>
        <dbReference type="ARBA" id="ARBA00010617"/>
    </source>
</evidence>
<dbReference type="Gene3D" id="1.10.630.10">
    <property type="entry name" value="Cytochrome P450"/>
    <property type="match status" value="1"/>
</dbReference>
<dbReference type="Proteomes" id="UP001178461">
    <property type="component" value="Unassembled WGS sequence"/>
</dbReference>
<evidence type="ECO:0000256" key="2">
    <source>
        <dbReference type="ARBA" id="ARBA00022723"/>
    </source>
</evidence>
<dbReference type="GO" id="GO:0004497">
    <property type="term" value="F:monooxygenase activity"/>
    <property type="evidence" value="ECO:0007669"/>
    <property type="project" value="InterPro"/>
</dbReference>
<dbReference type="GO" id="GO:0005506">
    <property type="term" value="F:iron ion binding"/>
    <property type="evidence" value="ECO:0007669"/>
    <property type="project" value="InterPro"/>
</dbReference>
<evidence type="ECO:0000313" key="5">
    <source>
        <dbReference type="Proteomes" id="UP001178461"/>
    </source>
</evidence>
<dbReference type="GO" id="GO:0020037">
    <property type="term" value="F:heme binding"/>
    <property type="evidence" value="ECO:0007669"/>
    <property type="project" value="InterPro"/>
</dbReference>
<dbReference type="EMBL" id="CANTUW010000195">
    <property type="protein sequence ID" value="CAI7935260.1"/>
    <property type="molecule type" value="Genomic_DNA"/>
</dbReference>
<organism evidence="4 5">
    <name type="scientific">Podarcis lilfordi</name>
    <name type="common">Lilford's wall lizard</name>
    <dbReference type="NCBI Taxonomy" id="74358"/>
    <lineage>
        <taxon>Eukaryota</taxon>
        <taxon>Metazoa</taxon>
        <taxon>Chordata</taxon>
        <taxon>Craniata</taxon>
        <taxon>Vertebrata</taxon>
        <taxon>Euteleostomi</taxon>
        <taxon>Lepidosauria</taxon>
        <taxon>Squamata</taxon>
        <taxon>Bifurcata</taxon>
        <taxon>Unidentata</taxon>
        <taxon>Episquamata</taxon>
        <taxon>Laterata</taxon>
        <taxon>Lacertibaenia</taxon>
        <taxon>Lacertidae</taxon>
        <taxon>Podarcis</taxon>
    </lineage>
</organism>
<accession>A0AA35QQG6</accession>
<dbReference type="PANTHER" id="PTHR24291:SF201">
    <property type="entry name" value="CYTOCHROME P450, FAMILY 4, SUBFAMILY B, POLYPEPTIDE 7"/>
    <property type="match status" value="1"/>
</dbReference>
<evidence type="ECO:0000313" key="4">
    <source>
        <dbReference type="EMBL" id="CAI7935260.1"/>
    </source>
</evidence>
<reference evidence="4" key="1">
    <citation type="submission" date="2022-12" db="EMBL/GenBank/DDBJ databases">
        <authorList>
            <person name="Alioto T."/>
            <person name="Alioto T."/>
            <person name="Gomez Garrido J."/>
        </authorList>
    </citation>
    <scope>NUCLEOTIDE SEQUENCE</scope>
</reference>
<protein>
    <submittedName>
        <fullName evidence="4">Cytochrome P450 4B1-like isoform X1</fullName>
    </submittedName>
</protein>
<evidence type="ECO:0000256" key="3">
    <source>
        <dbReference type="ARBA" id="ARBA00023004"/>
    </source>
</evidence>
<dbReference type="SUPFAM" id="SSF48264">
    <property type="entry name" value="Cytochrome P450"/>
    <property type="match status" value="1"/>
</dbReference>
<keyword evidence="5" id="KW-1185">Reference proteome</keyword>